<keyword evidence="2" id="KW-1185">Reference proteome</keyword>
<accession>A0ACC2NTR7</accession>
<gene>
    <name evidence="1" type="ORF">QAD02_005774</name>
</gene>
<dbReference type="Proteomes" id="UP001239111">
    <property type="component" value="Chromosome 3"/>
</dbReference>
<reference evidence="1" key="1">
    <citation type="submission" date="2023-04" db="EMBL/GenBank/DDBJ databases">
        <title>A chromosome-level genome assembly of the parasitoid wasp Eretmocerus hayati.</title>
        <authorList>
            <person name="Zhong Y."/>
            <person name="Liu S."/>
            <person name="Liu Y."/>
        </authorList>
    </citation>
    <scope>NUCLEOTIDE SEQUENCE</scope>
    <source>
        <strain evidence="1">ZJU_SS_LIU_2023</strain>
    </source>
</reference>
<protein>
    <submittedName>
        <fullName evidence="1">Uncharacterized protein</fullName>
    </submittedName>
</protein>
<proteinExistence type="predicted"/>
<evidence type="ECO:0000313" key="2">
    <source>
        <dbReference type="Proteomes" id="UP001239111"/>
    </source>
</evidence>
<sequence>PLHGPFYLFDPYRFVNRNPLTHMPYAAHKRLVKIVHAPIRIYHGGAYLPIKIHARVRPSIIAAELNRIRYLTRPSHVSYTDHYLNSRDYIDFDDETREIRAKTDNLLRRIHVFVPRPSVSDYDETSPERLRSDDYVRRIINAKNSRKEIESLPWYSTPEKRDIGEGHLACIKYAGGRPQAKRRPYYTVGDLVPGDVKTDVKLMSYYFKNRKAAEDASLPSVHHHVPRHHHETHDAPAATVTWADKVTHEKEVEIAKEPETKQKQELTRETEAAATPEQSRIETKPEAKRKEKKVKIEQNNESEEPEAEYDENGVKKQPEIDTLKMVHEFLETKAAEKKLEEEKRAWELEERKRIADEREIARLAAIKLEEDQRLAEIKEVERLEAERQAIIAKAEEARQEAERLVEDEKLFNEAIMQAIADEQERVAQEDAEIMRQREEGEDSGTCYSPIASTPVEDVEGVEDAYEEIQSEHSEHVEVSEKEPEAKSYEIDQDEDTQIEEEVREEPDEVENPFADGEGSANPTLADEPVADVPVIKQRGGAAHDEGFDWSHFEDEADVNEENLETDKAQVVEEEKAVTEDQVFEESEAASQASADEAHIDDVHVEEAESKEETCVEEEGVNNDDQDVEDVEETRDVEIEETEATHEVQEEDADADEQDRLAGNGQREIEAPWVTSS</sequence>
<dbReference type="EMBL" id="CM056743">
    <property type="protein sequence ID" value="KAJ8674512.1"/>
    <property type="molecule type" value="Genomic_DNA"/>
</dbReference>
<evidence type="ECO:0000313" key="1">
    <source>
        <dbReference type="EMBL" id="KAJ8674512.1"/>
    </source>
</evidence>
<feature type="non-terminal residue" evidence="1">
    <location>
        <position position="1"/>
    </location>
</feature>
<organism evidence="1 2">
    <name type="scientific">Eretmocerus hayati</name>
    <dbReference type="NCBI Taxonomy" id="131215"/>
    <lineage>
        <taxon>Eukaryota</taxon>
        <taxon>Metazoa</taxon>
        <taxon>Ecdysozoa</taxon>
        <taxon>Arthropoda</taxon>
        <taxon>Hexapoda</taxon>
        <taxon>Insecta</taxon>
        <taxon>Pterygota</taxon>
        <taxon>Neoptera</taxon>
        <taxon>Endopterygota</taxon>
        <taxon>Hymenoptera</taxon>
        <taxon>Apocrita</taxon>
        <taxon>Proctotrupomorpha</taxon>
        <taxon>Chalcidoidea</taxon>
        <taxon>Aphelinidae</taxon>
        <taxon>Aphelininae</taxon>
        <taxon>Eretmocerus</taxon>
    </lineage>
</organism>
<name>A0ACC2NTR7_9HYME</name>
<comment type="caution">
    <text evidence="1">The sequence shown here is derived from an EMBL/GenBank/DDBJ whole genome shotgun (WGS) entry which is preliminary data.</text>
</comment>